<proteinExistence type="predicted"/>
<keyword evidence="3" id="KW-1185">Reference proteome</keyword>
<feature type="region of interest" description="Disordered" evidence="1">
    <location>
        <begin position="53"/>
        <end position="84"/>
    </location>
</feature>
<name>A0ABD1XLV6_9MARC</name>
<protein>
    <submittedName>
        <fullName evidence="2">Uncharacterized protein</fullName>
    </submittedName>
</protein>
<reference evidence="2 3" key="1">
    <citation type="submission" date="2024-09" db="EMBL/GenBank/DDBJ databases">
        <title>Chromosome-scale assembly of Riccia fluitans.</title>
        <authorList>
            <person name="Paukszto L."/>
            <person name="Sawicki J."/>
            <person name="Karawczyk K."/>
            <person name="Piernik-Szablinska J."/>
            <person name="Szczecinska M."/>
            <person name="Mazdziarz M."/>
        </authorList>
    </citation>
    <scope>NUCLEOTIDE SEQUENCE [LARGE SCALE GENOMIC DNA]</scope>
    <source>
        <strain evidence="2">Rf_01</strain>
        <tissue evidence="2">Aerial parts of the thallus</tissue>
    </source>
</reference>
<evidence type="ECO:0000256" key="1">
    <source>
        <dbReference type="SAM" id="MobiDB-lite"/>
    </source>
</evidence>
<evidence type="ECO:0000313" key="3">
    <source>
        <dbReference type="Proteomes" id="UP001605036"/>
    </source>
</evidence>
<dbReference type="EMBL" id="JBHFFA010000008">
    <property type="protein sequence ID" value="KAL2609938.1"/>
    <property type="molecule type" value="Genomic_DNA"/>
</dbReference>
<dbReference type="AlphaFoldDB" id="A0ABD1XLV6"/>
<organism evidence="2 3">
    <name type="scientific">Riccia fluitans</name>
    <dbReference type="NCBI Taxonomy" id="41844"/>
    <lineage>
        <taxon>Eukaryota</taxon>
        <taxon>Viridiplantae</taxon>
        <taxon>Streptophyta</taxon>
        <taxon>Embryophyta</taxon>
        <taxon>Marchantiophyta</taxon>
        <taxon>Marchantiopsida</taxon>
        <taxon>Marchantiidae</taxon>
        <taxon>Marchantiales</taxon>
        <taxon>Ricciaceae</taxon>
        <taxon>Riccia</taxon>
    </lineage>
</organism>
<gene>
    <name evidence="2" type="ORF">R1flu_028511</name>
</gene>
<dbReference type="Proteomes" id="UP001605036">
    <property type="component" value="Unassembled WGS sequence"/>
</dbReference>
<comment type="caution">
    <text evidence="2">The sequence shown here is derived from an EMBL/GenBank/DDBJ whole genome shotgun (WGS) entry which is preliminary data.</text>
</comment>
<evidence type="ECO:0000313" key="2">
    <source>
        <dbReference type="EMBL" id="KAL2609938.1"/>
    </source>
</evidence>
<accession>A0ABD1XLV6</accession>
<sequence>MHTSRRTYEGGRTRADKQIRKLPRSRQNVRRASEASMAKTRSRIINSYEWKDNKAHEPTGMAKSPTRVGIDDENRKKPKHQRYSARADTYQERVRMAHTRQCYV</sequence>